<evidence type="ECO:0000313" key="2">
    <source>
        <dbReference type="EMBL" id="MVN13965.1"/>
    </source>
</evidence>
<dbReference type="RefSeq" id="WP_154249415.1">
    <property type="nucleotide sequence ID" value="NZ_JAJCHO010000003.1"/>
</dbReference>
<evidence type="ECO:0000313" key="1">
    <source>
        <dbReference type="EMBL" id="MSA96279.1"/>
    </source>
</evidence>
<name>A0A6N8IDU3_9ACTN</name>
<protein>
    <submittedName>
        <fullName evidence="2">Uncharacterized protein</fullName>
    </submittedName>
</protein>
<reference evidence="2 4" key="2">
    <citation type="submission" date="2019-11" db="EMBL/GenBank/DDBJ databases">
        <title>Whole genome shotgun sequencing (WGS) data from Adlercreutzia equolifaciens ResAG-91, Eggerthella lenta MRI-F36, MRI-F37, MRI-F40, ResAG-49, ResAG-88, ResAG-121, ResAG-145, and Gordonibacter sp. ResAG-5, ResAG-26, ResAG-43, ResAG-50, ResAG-59.</title>
        <authorList>
            <person name="Stoll D.A."/>
            <person name="Danylec N."/>
            <person name="Franz C.M.A.P."/>
            <person name="Huch M."/>
        </authorList>
    </citation>
    <scope>NUCLEOTIDE SEQUENCE [LARGE SCALE GENOMIC DNA]</scope>
    <source>
        <strain evidence="2 4">ResAG-59</strain>
    </source>
</reference>
<evidence type="ECO:0000313" key="4">
    <source>
        <dbReference type="Proteomes" id="UP000468327"/>
    </source>
</evidence>
<accession>A0A6N8IDU3</accession>
<keyword evidence="4" id="KW-1185">Reference proteome</keyword>
<dbReference type="AlphaFoldDB" id="A0A6N8IDU3"/>
<dbReference type="Proteomes" id="UP000462865">
    <property type="component" value="Unassembled WGS sequence"/>
</dbReference>
<organism evidence="2 4">
    <name type="scientific">Gordonibacter urolithinfaciens</name>
    <dbReference type="NCBI Taxonomy" id="1335613"/>
    <lineage>
        <taxon>Bacteria</taxon>
        <taxon>Bacillati</taxon>
        <taxon>Actinomycetota</taxon>
        <taxon>Coriobacteriia</taxon>
        <taxon>Eggerthellales</taxon>
        <taxon>Eggerthellaceae</taxon>
        <taxon>Gordonibacter</taxon>
    </lineage>
</organism>
<dbReference type="EMBL" id="WKZA01000128">
    <property type="protein sequence ID" value="MSA96279.1"/>
    <property type="molecule type" value="Genomic_DNA"/>
</dbReference>
<dbReference type="InterPro" id="IPR009660">
    <property type="entry name" value="Phage_A500_Gp15"/>
</dbReference>
<comment type="caution">
    <text evidence="2">The sequence shown here is derived from an EMBL/GenBank/DDBJ whole genome shotgun (WGS) entry which is preliminary data.</text>
</comment>
<evidence type="ECO:0000313" key="3">
    <source>
        <dbReference type="Proteomes" id="UP000462865"/>
    </source>
</evidence>
<dbReference type="EMBL" id="WPOC01000002">
    <property type="protein sequence ID" value="MVN13965.1"/>
    <property type="molecule type" value="Genomic_DNA"/>
</dbReference>
<sequence length="186" mass="20058">MSIIGHGLPSAVDVGGRAVPINTSHHCGVRVGAILDDPTVADPVARAAVLGNYFGGLPAGADADALFEAAIRFYRRGEPVPKRAGKRRRPGPRVFDWEADAGRLVADFQRFYGLDITDPSLHIHWWRFVALFDGLPGDTSQTMQAVGVRARDLSDCGSREGRQLLHAQKKAVALPPRTAAEVTLDI</sequence>
<proteinExistence type="predicted"/>
<reference evidence="1 3" key="1">
    <citation type="journal article" date="2019" name="Nat. Med.">
        <title>A library of human gut bacterial isolates paired with longitudinal multiomics data enables mechanistic microbiome research.</title>
        <authorList>
            <person name="Poyet M."/>
            <person name="Groussin M."/>
            <person name="Gibbons S.M."/>
            <person name="Avila-Pacheco J."/>
            <person name="Jiang X."/>
            <person name="Kearney S.M."/>
            <person name="Perrotta A.R."/>
            <person name="Berdy B."/>
            <person name="Zhao S."/>
            <person name="Lieberman T.D."/>
            <person name="Swanson P.K."/>
            <person name="Smith M."/>
            <person name="Roesemann S."/>
            <person name="Alexander J.E."/>
            <person name="Rich S.A."/>
            <person name="Livny J."/>
            <person name="Vlamakis H."/>
            <person name="Clish C."/>
            <person name="Bullock K."/>
            <person name="Deik A."/>
            <person name="Scott J."/>
            <person name="Pierce K.A."/>
            <person name="Xavier R.J."/>
            <person name="Alm E.J."/>
        </authorList>
    </citation>
    <scope>NUCLEOTIDE SEQUENCE [LARGE SCALE GENOMIC DNA]</scope>
    <source>
        <strain evidence="1 3">BIOML-A1</strain>
    </source>
</reference>
<dbReference type="Proteomes" id="UP000468327">
    <property type="component" value="Unassembled WGS sequence"/>
</dbReference>
<dbReference type="Pfam" id="PF06854">
    <property type="entry name" value="Phage_Gp15"/>
    <property type="match status" value="1"/>
</dbReference>
<gene>
    <name evidence="1" type="ORF">GKG38_14700</name>
    <name evidence="2" type="ORF">GO738_01115</name>
</gene>